<dbReference type="OMA" id="WSESEVK"/>
<comment type="caution">
    <text evidence="5">The sequence shown here is derived from an EMBL/GenBank/DDBJ whole genome shotgun (WGS) entry which is preliminary data.</text>
</comment>
<evidence type="ECO:0000256" key="3">
    <source>
        <dbReference type="PROSITE-ProRule" id="PRU00708"/>
    </source>
</evidence>
<evidence type="ECO:0000256" key="1">
    <source>
        <dbReference type="ARBA" id="ARBA00007626"/>
    </source>
</evidence>
<feature type="domain" description="Smr" evidence="4">
    <location>
        <begin position="359"/>
        <end position="446"/>
    </location>
</feature>
<evidence type="ECO:0000313" key="6">
    <source>
        <dbReference type="Proteomes" id="UP000583929"/>
    </source>
</evidence>
<evidence type="ECO:0000313" key="5">
    <source>
        <dbReference type="EMBL" id="KAF4350565.1"/>
    </source>
</evidence>
<sequence>MTVCFHVSSPQIPAPFAFAYHQHQPLSSQPSFIQCALTKQGHRFLSTLSVKAGDSSAAHKLIGKFVAASPKSISLNALSHLLSPDTTHPHLTSHSLLLYSRIKEASWFEFNPKLVAALAALLDKHGRYNESEALISEAVSKLDRHRELAMFYCNLVESHSKQSSTHGFDSCYTQLYQLLCSSSSVYVKRRAFESMVSGLCTMDRPSEGESLMEEMRGNGLKPSIFEFRSLMYAYGRIGLLSDMLRIVHQMEDEGLVIDTICSNMVLSSYGAHNDLPQMVSWLQKMKTSTIPFSIRTYNTVLNACPTISAMLQDLRNNIPLSMDELHGTLKGDEALLVKELEGSQVLEEAMVWDSMEVKLDLHGMHLGSAYFIMLQWIEEMRSRFSLNNDGKPVVPAEVVVVCGSGKHSNVRGVSPVKTMIKEMMVRMKSPMRIDRKNAGCLIAKGKSVKDWLC</sequence>
<evidence type="ECO:0000259" key="4">
    <source>
        <dbReference type="PROSITE" id="PS50828"/>
    </source>
</evidence>
<dbReference type="Gene3D" id="1.25.40.10">
    <property type="entry name" value="Tetratricopeptide repeat domain"/>
    <property type="match status" value="1"/>
</dbReference>
<proteinExistence type="inferred from homology"/>
<dbReference type="InterPro" id="IPR011990">
    <property type="entry name" value="TPR-like_helical_dom_sf"/>
</dbReference>
<dbReference type="OrthoDB" id="1931748at2759"/>
<dbReference type="Proteomes" id="UP000583929">
    <property type="component" value="Unassembled WGS sequence"/>
</dbReference>
<dbReference type="NCBIfam" id="TIGR00756">
    <property type="entry name" value="PPR"/>
    <property type="match status" value="2"/>
</dbReference>
<feature type="repeat" description="PPR" evidence="3">
    <location>
        <begin position="188"/>
        <end position="222"/>
    </location>
</feature>
<dbReference type="InterPro" id="IPR002885">
    <property type="entry name" value="PPR_rpt"/>
</dbReference>
<accession>A0A7J6DWP0</accession>
<gene>
    <name evidence="5" type="ORF">G4B88_030098</name>
</gene>
<keyword evidence="6" id="KW-1185">Reference proteome</keyword>
<dbReference type="PANTHER" id="PTHR47447:SF15">
    <property type="entry name" value="OS02G0120000 PROTEIN"/>
    <property type="match status" value="1"/>
</dbReference>
<comment type="similarity">
    <text evidence="1">Belongs to the PPR family. P subfamily.</text>
</comment>
<reference evidence="5 6" key="1">
    <citation type="journal article" date="2020" name="bioRxiv">
        <title>Sequence and annotation of 42 cannabis genomes reveals extensive copy number variation in cannabinoid synthesis and pathogen resistance genes.</title>
        <authorList>
            <person name="Mckernan K.J."/>
            <person name="Helbert Y."/>
            <person name="Kane L.T."/>
            <person name="Ebling H."/>
            <person name="Zhang L."/>
            <person name="Liu B."/>
            <person name="Eaton Z."/>
            <person name="Mclaughlin S."/>
            <person name="Kingan S."/>
            <person name="Baybayan P."/>
            <person name="Concepcion G."/>
            <person name="Jordan M."/>
            <person name="Riva A."/>
            <person name="Barbazuk W."/>
            <person name="Harkins T."/>
        </authorList>
    </citation>
    <scope>NUCLEOTIDE SEQUENCE [LARGE SCALE GENOMIC DNA]</scope>
    <source>
        <strain evidence="6">cv. Jamaican Lion 4</strain>
        <tissue evidence="5">Leaf</tissue>
    </source>
</reference>
<dbReference type="Gene3D" id="3.30.1370.110">
    <property type="match status" value="1"/>
</dbReference>
<dbReference type="Pfam" id="PF13812">
    <property type="entry name" value="PPR_3"/>
    <property type="match status" value="1"/>
</dbReference>
<dbReference type="InterPro" id="IPR002625">
    <property type="entry name" value="Smr_dom"/>
</dbReference>
<dbReference type="EMBL" id="JAATIQ010000595">
    <property type="protein sequence ID" value="KAF4350565.1"/>
    <property type="molecule type" value="Genomic_DNA"/>
</dbReference>
<dbReference type="PROSITE" id="PS50828">
    <property type="entry name" value="SMR"/>
    <property type="match status" value="1"/>
</dbReference>
<feature type="repeat" description="PPR" evidence="3">
    <location>
        <begin position="223"/>
        <end position="257"/>
    </location>
</feature>
<dbReference type="InterPro" id="IPR036063">
    <property type="entry name" value="Smr_dom_sf"/>
</dbReference>
<evidence type="ECO:0000256" key="2">
    <source>
        <dbReference type="ARBA" id="ARBA00022737"/>
    </source>
</evidence>
<dbReference type="SMART" id="SM00463">
    <property type="entry name" value="SMR"/>
    <property type="match status" value="1"/>
</dbReference>
<accession>A0A803NQC4</accession>
<dbReference type="SUPFAM" id="SSF160443">
    <property type="entry name" value="SMR domain-like"/>
    <property type="match status" value="1"/>
</dbReference>
<name>A0A7J6DWP0_CANSA</name>
<dbReference type="PROSITE" id="PS51375">
    <property type="entry name" value="PPR"/>
    <property type="match status" value="2"/>
</dbReference>
<organism evidence="5 6">
    <name type="scientific">Cannabis sativa</name>
    <name type="common">Hemp</name>
    <name type="synonym">Marijuana</name>
    <dbReference type="NCBI Taxonomy" id="3483"/>
    <lineage>
        <taxon>Eukaryota</taxon>
        <taxon>Viridiplantae</taxon>
        <taxon>Streptophyta</taxon>
        <taxon>Embryophyta</taxon>
        <taxon>Tracheophyta</taxon>
        <taxon>Spermatophyta</taxon>
        <taxon>Magnoliopsida</taxon>
        <taxon>eudicotyledons</taxon>
        <taxon>Gunneridae</taxon>
        <taxon>Pentapetalae</taxon>
        <taxon>rosids</taxon>
        <taxon>fabids</taxon>
        <taxon>Rosales</taxon>
        <taxon>Cannabaceae</taxon>
        <taxon>Cannabis</taxon>
    </lineage>
</organism>
<protein>
    <recommendedName>
        <fullName evidence="4">Smr domain-containing protein</fullName>
    </recommendedName>
</protein>
<dbReference type="PANTHER" id="PTHR47447">
    <property type="entry name" value="OS03G0856100 PROTEIN"/>
    <property type="match status" value="1"/>
</dbReference>
<dbReference type="AlphaFoldDB" id="A0A7J6DWP0"/>
<keyword evidence="2" id="KW-0677">Repeat</keyword>